<dbReference type="EMBL" id="KJ645900">
    <property type="protein sequence ID" value="AII17130.1"/>
    <property type="molecule type" value="Genomic_DNA"/>
</dbReference>
<dbReference type="Proteomes" id="UP000028667">
    <property type="component" value="Segment"/>
</dbReference>
<dbReference type="GO" id="GO:0046782">
    <property type="term" value="P:regulation of viral transcription"/>
    <property type="evidence" value="ECO:0007669"/>
    <property type="project" value="InterPro"/>
</dbReference>
<dbReference type="KEGG" id="vg:20041532"/>
<accession>A0A076FGC5</accession>
<evidence type="ECO:0000313" key="3">
    <source>
        <dbReference type="EMBL" id="AII17130.1"/>
    </source>
</evidence>
<reference evidence="3 4" key="1">
    <citation type="journal article" date="2014" name="Virology">
        <title>Genome of brown tide virus (AaV), the little giant of the Megaviridae, elucidates NCLDV genome expansion and host-virus coevolution.</title>
        <authorList>
            <person name="Moniruzzaman M."/>
            <person name="LeCleir G.R."/>
            <person name="Brown C.M."/>
            <person name="Gobler C.J."/>
            <person name="Bidle K.D."/>
            <person name="Wilson W.H."/>
            <person name="Wilhelm S.W."/>
        </authorList>
    </citation>
    <scope>NUCLEOTIDE SEQUENCE [LARGE SCALE GENOMIC DNA]</scope>
    <source>
        <strain evidence="3">BtV-01</strain>
    </source>
</reference>
<dbReference type="RefSeq" id="YP_009052430.1">
    <property type="nucleotide sequence ID" value="NC_024697.1"/>
</dbReference>
<name>A0A076FGC5_9VIRU</name>
<protein>
    <submittedName>
        <fullName evidence="3">Putative VLTF-3-like transcription factor</fullName>
    </submittedName>
</protein>
<keyword evidence="1" id="KW-0804">Transcription</keyword>
<evidence type="ECO:0000256" key="2">
    <source>
        <dbReference type="SAM" id="Coils"/>
    </source>
</evidence>
<dbReference type="GeneID" id="20041532"/>
<sequence>MSTLDQKHNKKVKDIRKNEINVEKQILDLEKRKRKLLNDNSIDSANILMNINSEIAKLEKIKKCDLLDYHTQNSRELFAYYENLENTKQHQLKDLNTKGKILDYFNSEKNDDKTNQENEISEYNCKKCNSSNLLYSAIESMCECKDCGYIEFSDSIKPILSYKDPIRETSYFAYKRANHFNEWLSSVQGQNTSNVPSTVIKTVINTIKKDRKIVSEINHVALRDILKRNNLNKYYENIPYILITIDKKNKFKITRKLENRLKQMFQKIQAPFIKFCPSSRKNFLSYSYVLHKFFEILKYKKENYEKIFPLLKSREKLHQSDIIWQNICQELNWKFIKSI</sequence>
<proteinExistence type="predicted"/>
<dbReference type="InterPro" id="IPR007031">
    <property type="entry name" value="Poxvirus_VLTF3"/>
</dbReference>
<dbReference type="Pfam" id="PF04947">
    <property type="entry name" value="Pox_VLTF3"/>
    <property type="match status" value="1"/>
</dbReference>
<evidence type="ECO:0000256" key="1">
    <source>
        <dbReference type="ARBA" id="ARBA00023163"/>
    </source>
</evidence>
<organism evidence="3 4">
    <name type="scientific">Aureococcus anophagefferens virus</name>
    <dbReference type="NCBI Taxonomy" id="1474867"/>
    <lineage>
        <taxon>Viruses</taxon>
        <taxon>Varidnaviria</taxon>
        <taxon>Bamfordvirae</taxon>
        <taxon>Nucleocytoviricota</taxon>
        <taxon>Megaviricetes</taxon>
        <taxon>Imitervirales</taxon>
        <taxon>Schizomimiviridae</taxon>
        <taxon>Kratosvirus</taxon>
        <taxon>Kratosvirus quantuckense</taxon>
    </lineage>
</organism>
<dbReference type="OrthoDB" id="8889at10239"/>
<gene>
    <name evidence="3" type="ORF">AaV_361</name>
</gene>
<feature type="coiled-coil region" evidence="2">
    <location>
        <begin position="12"/>
        <end position="39"/>
    </location>
</feature>
<evidence type="ECO:0000313" key="4">
    <source>
        <dbReference type="Proteomes" id="UP000028667"/>
    </source>
</evidence>
<keyword evidence="2" id="KW-0175">Coiled coil</keyword>
<keyword evidence="4" id="KW-1185">Reference proteome</keyword>